<protein>
    <submittedName>
        <fullName evidence="1">Unannotated protein</fullName>
    </submittedName>
</protein>
<organism evidence="1">
    <name type="scientific">freshwater metagenome</name>
    <dbReference type="NCBI Taxonomy" id="449393"/>
    <lineage>
        <taxon>unclassified sequences</taxon>
        <taxon>metagenomes</taxon>
        <taxon>ecological metagenomes</taxon>
    </lineage>
</organism>
<proteinExistence type="predicted"/>
<evidence type="ECO:0000313" key="1">
    <source>
        <dbReference type="EMBL" id="CAB4542713.1"/>
    </source>
</evidence>
<sequence length="375" mass="39236">MFGNNGTYLKIQIDGDQSSSTRDSVAQPVVTNGIDPASQGAYFQTKSGKYLLSGWGNWSCNAEQGHIGIVDSLTGVGKILNLPAGVLPANPKFGGDGNIYAFDMCNSKVIMVDPESGAIISQTVALPNVASTDTDYPFGAMSSNGKTYVVGGGKTGGLIIVDAYPEFKPTLKASAVVSGSGLQGTYLTSTLGTWKSNPEGNTTRQWYRCDKSVAAGLTAITAATKCLKISGATKTRYKVAVVDESKYLTVLVKATNSMGSTSTTARSIRVPKMSEPKRTRNPVVSGSASVNSYLSATAGTWSGNPAAKTSLQWYRCEAYVPAGRTSLNCSRIPGATISRYKVKTADKGSYLTVLVTAVNSVGSNSSTAKTSAKVR</sequence>
<gene>
    <name evidence="1" type="ORF">UFOPK1433_00600</name>
</gene>
<dbReference type="SUPFAM" id="SSF63829">
    <property type="entry name" value="Calcium-dependent phosphotriesterase"/>
    <property type="match status" value="1"/>
</dbReference>
<dbReference type="EMBL" id="CAEZSN010000056">
    <property type="protein sequence ID" value="CAB4542713.1"/>
    <property type="molecule type" value="Genomic_DNA"/>
</dbReference>
<dbReference type="Gene3D" id="2.60.40.2700">
    <property type="match status" value="2"/>
</dbReference>
<reference evidence="1" key="1">
    <citation type="submission" date="2020-05" db="EMBL/GenBank/DDBJ databases">
        <authorList>
            <person name="Chiriac C."/>
            <person name="Salcher M."/>
            <person name="Ghai R."/>
            <person name="Kavagutti S V."/>
        </authorList>
    </citation>
    <scope>NUCLEOTIDE SEQUENCE</scope>
</reference>
<name>A0A6J6BWT9_9ZZZZ</name>
<accession>A0A6J6BWT9</accession>
<dbReference type="AlphaFoldDB" id="A0A6J6BWT9"/>